<proteinExistence type="predicted"/>
<comment type="caution">
    <text evidence="1">The sequence shown here is derived from an EMBL/GenBank/DDBJ whole genome shotgun (WGS) entry which is preliminary data.</text>
</comment>
<accession>A0A1R1Y7T3</accession>
<keyword evidence="2" id="KW-1185">Reference proteome</keyword>
<protein>
    <recommendedName>
        <fullName evidence="3">Integrase zinc-binding domain-containing protein</fullName>
    </recommendedName>
</protein>
<sequence length="78" mass="9256">MEGTNKKRMANYDQKVVELIKRIHSSNLRDPQETNRVLKDSFNKHNYLGLVREIISECEICQREAICHMGDRRNWVVP</sequence>
<evidence type="ECO:0000313" key="1">
    <source>
        <dbReference type="EMBL" id="OMJ23037.1"/>
    </source>
</evidence>
<organism evidence="1 2">
    <name type="scientific">Smittium culicis</name>
    <dbReference type="NCBI Taxonomy" id="133412"/>
    <lineage>
        <taxon>Eukaryota</taxon>
        <taxon>Fungi</taxon>
        <taxon>Fungi incertae sedis</taxon>
        <taxon>Zoopagomycota</taxon>
        <taxon>Kickxellomycotina</taxon>
        <taxon>Harpellomycetes</taxon>
        <taxon>Harpellales</taxon>
        <taxon>Legeriomycetaceae</taxon>
        <taxon>Smittium</taxon>
    </lineage>
</organism>
<gene>
    <name evidence="1" type="ORF">AYI69_g5145</name>
</gene>
<dbReference type="Proteomes" id="UP000187429">
    <property type="component" value="Unassembled WGS sequence"/>
</dbReference>
<dbReference type="EMBL" id="LSSM01002111">
    <property type="protein sequence ID" value="OMJ23037.1"/>
    <property type="molecule type" value="Genomic_DNA"/>
</dbReference>
<dbReference type="AlphaFoldDB" id="A0A1R1Y7T3"/>
<reference evidence="2" key="1">
    <citation type="submission" date="2017-01" db="EMBL/GenBank/DDBJ databases">
        <authorList>
            <person name="Wang Y."/>
            <person name="White M."/>
            <person name="Kvist S."/>
            <person name="Moncalvo J.-M."/>
        </authorList>
    </citation>
    <scope>NUCLEOTIDE SEQUENCE [LARGE SCALE GENOMIC DNA]</scope>
    <source>
        <strain evidence="2">ID-206-W2</strain>
    </source>
</reference>
<evidence type="ECO:0008006" key="3">
    <source>
        <dbReference type="Google" id="ProtNLM"/>
    </source>
</evidence>
<name>A0A1R1Y7T3_9FUNG</name>
<evidence type="ECO:0000313" key="2">
    <source>
        <dbReference type="Proteomes" id="UP000187429"/>
    </source>
</evidence>